<dbReference type="CDD" id="cd03230">
    <property type="entry name" value="ABC_DR_subfamily_A"/>
    <property type="match status" value="1"/>
</dbReference>
<organism evidence="7 8">
    <name type="scientific">Blautia faecis</name>
    <dbReference type="NCBI Taxonomy" id="871665"/>
    <lineage>
        <taxon>Bacteria</taxon>
        <taxon>Bacillati</taxon>
        <taxon>Bacillota</taxon>
        <taxon>Clostridia</taxon>
        <taxon>Lachnospirales</taxon>
        <taxon>Lachnospiraceae</taxon>
        <taxon>Blautia</taxon>
    </lineage>
</organism>
<evidence type="ECO:0000256" key="2">
    <source>
        <dbReference type="ARBA" id="ARBA00022448"/>
    </source>
</evidence>
<dbReference type="InterPro" id="IPR003439">
    <property type="entry name" value="ABC_transporter-like_ATP-bd"/>
</dbReference>
<dbReference type="RefSeq" id="WP_173770020.1">
    <property type="nucleotide sequence ID" value="NZ_JAAITS010000037.1"/>
</dbReference>
<feature type="compositionally biased region" description="Basic and acidic residues" evidence="5">
    <location>
        <begin position="350"/>
        <end position="363"/>
    </location>
</feature>
<dbReference type="PROSITE" id="PS50893">
    <property type="entry name" value="ABC_TRANSPORTER_2"/>
    <property type="match status" value="1"/>
</dbReference>
<evidence type="ECO:0000313" key="8">
    <source>
        <dbReference type="Proteomes" id="UP001644719"/>
    </source>
</evidence>
<accession>A0ABX2HA37</accession>
<feature type="region of interest" description="Disordered" evidence="5">
    <location>
        <begin position="337"/>
        <end position="388"/>
    </location>
</feature>
<keyword evidence="3" id="KW-0547">Nucleotide-binding</keyword>
<proteinExistence type="inferred from homology"/>
<evidence type="ECO:0000256" key="1">
    <source>
        <dbReference type="ARBA" id="ARBA00005417"/>
    </source>
</evidence>
<dbReference type="SUPFAM" id="SSF52540">
    <property type="entry name" value="P-loop containing nucleoside triphosphate hydrolases"/>
    <property type="match status" value="1"/>
</dbReference>
<evidence type="ECO:0000256" key="5">
    <source>
        <dbReference type="SAM" id="MobiDB-lite"/>
    </source>
</evidence>
<feature type="domain" description="ABC transporter" evidence="6">
    <location>
        <begin position="2"/>
        <end position="231"/>
    </location>
</feature>
<comment type="similarity">
    <text evidence="1">Belongs to the ABC transporter superfamily.</text>
</comment>
<dbReference type="EMBL" id="JAAITS010000037">
    <property type="protein sequence ID" value="NSG86337.1"/>
    <property type="molecule type" value="Genomic_DNA"/>
</dbReference>
<keyword evidence="8" id="KW-1185">Reference proteome</keyword>
<keyword evidence="4 7" id="KW-0067">ATP-binding</keyword>
<dbReference type="PANTHER" id="PTHR43335">
    <property type="entry name" value="ABC TRANSPORTER, ATP-BINDING PROTEIN"/>
    <property type="match status" value="1"/>
</dbReference>
<dbReference type="Gene3D" id="3.40.50.300">
    <property type="entry name" value="P-loop containing nucleotide triphosphate hydrolases"/>
    <property type="match status" value="1"/>
</dbReference>
<dbReference type="Proteomes" id="UP001644719">
    <property type="component" value="Unassembled WGS sequence"/>
</dbReference>
<comment type="caution">
    <text evidence="7">The sequence shown here is derived from an EMBL/GenBank/DDBJ whole genome shotgun (WGS) entry which is preliminary data.</text>
</comment>
<evidence type="ECO:0000313" key="7">
    <source>
        <dbReference type="EMBL" id="NSG86337.1"/>
    </source>
</evidence>
<dbReference type="PANTHER" id="PTHR43335:SF4">
    <property type="entry name" value="ABC TRANSPORTER, ATP-BINDING PROTEIN"/>
    <property type="match status" value="1"/>
</dbReference>
<keyword evidence="2" id="KW-0813">Transport</keyword>
<dbReference type="InterPro" id="IPR027417">
    <property type="entry name" value="P-loop_NTPase"/>
</dbReference>
<evidence type="ECO:0000259" key="6">
    <source>
        <dbReference type="PROSITE" id="PS50893"/>
    </source>
</evidence>
<evidence type="ECO:0000256" key="3">
    <source>
        <dbReference type="ARBA" id="ARBA00022741"/>
    </source>
</evidence>
<dbReference type="Pfam" id="PF00005">
    <property type="entry name" value="ABC_tran"/>
    <property type="match status" value="1"/>
</dbReference>
<reference evidence="7 8" key="1">
    <citation type="journal article" date="2020" name="Cell Host Microbe">
        <title>Functional and Genomic Variation between Human-Derived Isolates of Lachnospiraceae Reveals Inter- and Intra-Species Diversity.</title>
        <authorList>
            <person name="Sorbara M.T."/>
            <person name="Littmann E.R."/>
            <person name="Fontana E."/>
            <person name="Moody T.U."/>
            <person name="Kohout C.E."/>
            <person name="Gjonbalaj M."/>
            <person name="Eaton V."/>
            <person name="Seok R."/>
            <person name="Leiner I.M."/>
            <person name="Pamer E.G."/>
        </authorList>
    </citation>
    <scope>NUCLEOTIDE SEQUENCE [LARGE SCALE GENOMIC DNA]</scope>
    <source>
        <strain evidence="7 8">MSK.17.74</strain>
    </source>
</reference>
<sequence length="388" mass="43006">MIEVKNLVKRYGDHTAVDHLSFEIEKGKIYGFLGPNGAGKSTTMNMITGYIASTEGTVVIDGHDILEEPEEAKKCIGYLPEMPPLYFDMTVLEYLKFVADLKKIPKDKKASMIEEIMDMVKITDMKNRLIKNLSKGYRQRVGIAQAVLGYPEVIILDEPTVGLDPKQINEIRDLIKGLKQKHTVILSSHILSEVSAVCDYVLIISHGKLVASDTPENLGKLAAGSNNLNLLVKGQKDTIRAALEAVEGVKEVTVKKSPEEGVYAITVGTEENMDVREKVFYSMVNAGCPILEMQSRKVSLEEIFLELTESEKKDKDASGKKSGKSFFKTAADAEKYLNEKNEDAIPDNGLEEKRFDESDKISDEVSDNGLSGDTQDIFAESEKEKGEE</sequence>
<dbReference type="InterPro" id="IPR003593">
    <property type="entry name" value="AAA+_ATPase"/>
</dbReference>
<gene>
    <name evidence="7" type="ORF">G5B17_13175</name>
</gene>
<protein>
    <submittedName>
        <fullName evidence="7">ABC transporter ATP-binding protein</fullName>
    </submittedName>
</protein>
<name>A0ABX2HA37_9FIRM</name>
<evidence type="ECO:0000256" key="4">
    <source>
        <dbReference type="ARBA" id="ARBA00022840"/>
    </source>
</evidence>
<dbReference type="GO" id="GO:0005524">
    <property type="term" value="F:ATP binding"/>
    <property type="evidence" value="ECO:0007669"/>
    <property type="project" value="UniProtKB-KW"/>
</dbReference>
<dbReference type="SMART" id="SM00382">
    <property type="entry name" value="AAA"/>
    <property type="match status" value="1"/>
</dbReference>